<evidence type="ECO:0000313" key="2">
    <source>
        <dbReference type="Proteomes" id="UP000177418"/>
    </source>
</evidence>
<reference evidence="1 2" key="1">
    <citation type="journal article" date="2016" name="Nat. Commun.">
        <title>Thousands of microbial genomes shed light on interconnected biogeochemical processes in an aquifer system.</title>
        <authorList>
            <person name="Anantharaman K."/>
            <person name="Brown C.T."/>
            <person name="Hug L.A."/>
            <person name="Sharon I."/>
            <person name="Castelle C.J."/>
            <person name="Probst A.J."/>
            <person name="Thomas B.C."/>
            <person name="Singh A."/>
            <person name="Wilkins M.J."/>
            <person name="Karaoz U."/>
            <person name="Brodie E.L."/>
            <person name="Williams K.H."/>
            <person name="Hubbard S.S."/>
            <person name="Banfield J.F."/>
        </authorList>
    </citation>
    <scope>NUCLEOTIDE SEQUENCE [LARGE SCALE GENOMIC DNA]</scope>
</reference>
<gene>
    <name evidence="1" type="ORF">A3H78_05985</name>
</gene>
<proteinExistence type="predicted"/>
<protein>
    <submittedName>
        <fullName evidence="1">Uncharacterized protein</fullName>
    </submittedName>
</protein>
<organism evidence="1 2">
    <name type="scientific">Candidatus Roizmanbacteria bacterium RIFCSPLOWO2_02_FULL_36_11</name>
    <dbReference type="NCBI Taxonomy" id="1802071"/>
    <lineage>
        <taxon>Bacteria</taxon>
        <taxon>Candidatus Roizmaniibacteriota</taxon>
    </lineage>
</organism>
<dbReference type="Proteomes" id="UP000177418">
    <property type="component" value="Unassembled WGS sequence"/>
</dbReference>
<dbReference type="SUPFAM" id="SSF56752">
    <property type="entry name" value="D-aminoacid aminotransferase-like PLP-dependent enzymes"/>
    <property type="match status" value="2"/>
</dbReference>
<comment type="caution">
    <text evidence="1">The sequence shown here is derived from an EMBL/GenBank/DDBJ whole genome shotgun (WGS) entry which is preliminary data.</text>
</comment>
<evidence type="ECO:0000313" key="1">
    <source>
        <dbReference type="EMBL" id="OGK55416.1"/>
    </source>
</evidence>
<dbReference type="GO" id="GO:0003824">
    <property type="term" value="F:catalytic activity"/>
    <property type="evidence" value="ECO:0007669"/>
    <property type="project" value="InterPro"/>
</dbReference>
<name>A0A1F7JIH6_9BACT</name>
<sequence>MRLDITQKNLLNRLISYLPDEKILKEYSSPSSFDLERREVFRSKYPRCDYAAIYHRGKILIIPTWHPLNTVTPVHHGADYGSGVFEGGSAEPVIQDGKLVGANIILLNPKMRRMFDRSLPTRNLKIAVSLKYYIQALIDFITVQGKPLYNGKQGYRRAYIRPVARPAVNLGLKVDIPYTSHIDIAIESFYWPSYLTRDPEDAYHGKGAIAEALAQQRLQPITGKHSSNYGPVGPLTAVAKEKGGDEAILFAPFTSKDGRKDTIVNLHQDYILEDRNVMDVLPDLSLADGPGEEIAVVNEEAKELWILPMRVNRLGGTTLEHIQNHIAPQLGLTVVERTFSINELRAEKDKGNHVCPVFVGNAIRVCPIGQINIRDEKSNLKGSLEFEIPDTVRRMQEMYEAQVSGQVESGNPELLTPINLTEGNAARRELDRLYAAWFEPEYLAEVEQTMAA</sequence>
<dbReference type="InterPro" id="IPR043132">
    <property type="entry name" value="BCAT-like_C"/>
</dbReference>
<dbReference type="EMBL" id="MGAV01000004">
    <property type="protein sequence ID" value="OGK55416.1"/>
    <property type="molecule type" value="Genomic_DNA"/>
</dbReference>
<dbReference type="InterPro" id="IPR036038">
    <property type="entry name" value="Aminotransferase-like"/>
</dbReference>
<dbReference type="Gene3D" id="3.20.10.10">
    <property type="entry name" value="D-amino Acid Aminotransferase, subunit A, domain 2"/>
    <property type="match status" value="2"/>
</dbReference>
<dbReference type="InterPro" id="IPR043131">
    <property type="entry name" value="BCAT-like_N"/>
</dbReference>
<dbReference type="Gene3D" id="3.30.470.10">
    <property type="match status" value="1"/>
</dbReference>
<dbReference type="AlphaFoldDB" id="A0A1F7JIH6"/>
<accession>A0A1F7JIH6</accession>